<name>A0A1I0QV38_9RHOB</name>
<keyword evidence="3" id="KW-0472">Membrane</keyword>
<evidence type="ECO:0000256" key="2">
    <source>
        <dbReference type="SAM" id="MobiDB-lite"/>
    </source>
</evidence>
<feature type="compositionally biased region" description="Gly residues" evidence="2">
    <location>
        <begin position="676"/>
        <end position="690"/>
    </location>
</feature>
<dbReference type="RefSeq" id="WP_091431635.1">
    <property type="nucleotide sequence ID" value="NZ_FOJB01000001.1"/>
</dbReference>
<keyword evidence="3" id="KW-0812">Transmembrane</keyword>
<feature type="transmembrane region" description="Helical" evidence="3">
    <location>
        <begin position="57"/>
        <end position="78"/>
    </location>
</feature>
<dbReference type="OrthoDB" id="8477685at2"/>
<evidence type="ECO:0000313" key="5">
    <source>
        <dbReference type="Proteomes" id="UP000199650"/>
    </source>
</evidence>
<protein>
    <submittedName>
        <fullName evidence="4">TIGR02302 family protein</fullName>
    </submittedName>
</protein>
<evidence type="ECO:0000256" key="3">
    <source>
        <dbReference type="SAM" id="Phobius"/>
    </source>
</evidence>
<evidence type="ECO:0000313" key="4">
    <source>
        <dbReference type="EMBL" id="SEW30849.1"/>
    </source>
</evidence>
<dbReference type="InterPro" id="IPR012683">
    <property type="entry name" value="CHP02302_TM"/>
</dbReference>
<feature type="compositionally biased region" description="Basic and acidic residues" evidence="2">
    <location>
        <begin position="750"/>
        <end position="769"/>
    </location>
</feature>
<evidence type="ECO:0000256" key="1">
    <source>
        <dbReference type="SAM" id="Coils"/>
    </source>
</evidence>
<sequence>MTRPTLPDEVQPHLKWPLRLTGAGMVLERFWGAFWPLASVLLTAFAVWSFWTIGSSGVGTGVMVLGIIAMLSALVWGARKFSWPSQSEQLARLDDSLPGHPIAALMDDQATGRDDMASRRLWQAHLARMAQRLKGVRPISPNLRVARNDPYALRLIAATGAALAIGFTPWLDRIGAPTATSGDASAQPVASASWEGWIEPPGYTGRPSLYLADQPPGPLAVPEGSRLTLRLYGDLDTLAVTADLSDAPITGPTQQSYLQVITKSGPLDITGPGAARWQITAIGDTPPTVNIEGELTRRLAGDFSLPFTATDDYAVTQGNATANLGLERVDRRHGLATAPEERPPLIVDLPLPYRGARTQIDGLLEENLIEHPWAGLPIDLILRVEDGAEQSGTTPPLNMVLPARRFLHPVAKALIEQRRDLLWSRDNGRRVAQILRAVLNRPDDLGLPEGVYLRLRSSIRRLESGLAFSDLPSGLPEELRDEVARVLWDVAVELDDGRLADALARMQQAQDRLEQAMRDGASEEELAELMDEVREAMRDYLEQLAENQQNGPQSDQPPAENGIEMSMADIEDMMDRIEELMREGREDEAMQMLDQLRQMMENMQMAQTGPSNQPGESAREGLQETLRQQQGLSDQAFRDLQEQGQGSQAGESEGNEGRDGGQGRGQSHDGADGQQGQDGQGAGPEQGSGSQGSDLAQRQSELQRQLDAQRRNLPGASDEAGQAARDALDEAGRAMGDAADALEQDDLPEALDRQADAMEALREGMRQFDEAMANQQAQRQGEQGSNPGEGRRSSQRDPLGRSPDGQNGATATDSPLEDGEDVYRRAQELMEELRRRSGEGDRPDLERDYLKRLLDQF</sequence>
<feature type="compositionally biased region" description="Polar residues" evidence="2">
    <location>
        <begin position="691"/>
        <end position="703"/>
    </location>
</feature>
<dbReference type="STRING" id="1173584.SAMN05444851_2919"/>
<feature type="region of interest" description="Disordered" evidence="2">
    <location>
        <begin position="638"/>
        <end position="846"/>
    </location>
</feature>
<accession>A0A1I0QV38</accession>
<feature type="transmembrane region" description="Helical" evidence="3">
    <location>
        <begin position="151"/>
        <end position="171"/>
    </location>
</feature>
<keyword evidence="3" id="KW-1133">Transmembrane helix</keyword>
<feature type="compositionally biased region" description="Basic and acidic residues" evidence="2">
    <location>
        <begin position="821"/>
        <end position="846"/>
    </location>
</feature>
<dbReference type="AlphaFoldDB" id="A0A1I0QV38"/>
<keyword evidence="5" id="KW-1185">Reference proteome</keyword>
<feature type="compositionally biased region" description="Basic and acidic residues" evidence="2">
    <location>
        <begin position="789"/>
        <end position="799"/>
    </location>
</feature>
<keyword evidence="1" id="KW-0175">Coiled coil</keyword>
<dbReference type="Pfam" id="PF13779">
    <property type="entry name" value="DUF4175"/>
    <property type="match status" value="1"/>
</dbReference>
<feature type="coiled-coil region" evidence="1">
    <location>
        <begin position="499"/>
        <end position="606"/>
    </location>
</feature>
<feature type="compositionally biased region" description="Low complexity" evidence="2">
    <location>
        <begin position="642"/>
        <end position="652"/>
    </location>
</feature>
<dbReference type="NCBIfam" id="TIGR02302">
    <property type="entry name" value="aProt_lowcomp"/>
    <property type="match status" value="1"/>
</dbReference>
<proteinExistence type="predicted"/>
<feature type="compositionally biased region" description="Polar residues" evidence="2">
    <location>
        <begin position="804"/>
        <end position="813"/>
    </location>
</feature>
<gene>
    <name evidence="4" type="ORF">SAMN05444851_2919</name>
</gene>
<feature type="compositionally biased region" description="Polar residues" evidence="2">
    <location>
        <begin position="773"/>
        <end position="786"/>
    </location>
</feature>
<feature type="transmembrane region" description="Helical" evidence="3">
    <location>
        <begin position="30"/>
        <end position="51"/>
    </location>
</feature>
<reference evidence="4 5" key="1">
    <citation type="submission" date="2016-10" db="EMBL/GenBank/DDBJ databases">
        <authorList>
            <person name="de Groot N.N."/>
        </authorList>
    </citation>
    <scope>NUCLEOTIDE SEQUENCE [LARGE SCALE GENOMIC DNA]</scope>
    <source>
        <strain evidence="4 5">DSM 29439</strain>
    </source>
</reference>
<feature type="compositionally biased region" description="Acidic residues" evidence="2">
    <location>
        <begin position="740"/>
        <end position="749"/>
    </location>
</feature>
<dbReference type="Proteomes" id="UP000199650">
    <property type="component" value="Unassembled WGS sequence"/>
</dbReference>
<dbReference type="EMBL" id="FOJB01000001">
    <property type="protein sequence ID" value="SEW30849.1"/>
    <property type="molecule type" value="Genomic_DNA"/>
</dbReference>
<feature type="compositionally biased region" description="Basic and acidic residues" evidence="2">
    <location>
        <begin position="655"/>
        <end position="671"/>
    </location>
</feature>
<organism evidence="4 5">
    <name type="scientific">Aliiroseovarius sediminilitoris</name>
    <dbReference type="NCBI Taxonomy" id="1173584"/>
    <lineage>
        <taxon>Bacteria</taxon>
        <taxon>Pseudomonadati</taxon>
        <taxon>Pseudomonadota</taxon>
        <taxon>Alphaproteobacteria</taxon>
        <taxon>Rhodobacterales</taxon>
        <taxon>Paracoccaceae</taxon>
        <taxon>Aliiroseovarius</taxon>
    </lineage>
</organism>